<evidence type="ECO:0000256" key="4">
    <source>
        <dbReference type="ARBA" id="ARBA00022490"/>
    </source>
</evidence>
<evidence type="ECO:0000313" key="13">
    <source>
        <dbReference type="EMBL" id="ACO10318.1"/>
    </source>
</evidence>
<keyword evidence="6" id="KW-0653">Protein transport</keyword>
<evidence type="ECO:0000256" key="10">
    <source>
        <dbReference type="ARBA" id="ARBA00038465"/>
    </source>
</evidence>
<feature type="compositionally biased region" description="Basic and acidic residues" evidence="11">
    <location>
        <begin position="143"/>
        <end position="153"/>
    </location>
</feature>
<evidence type="ECO:0000256" key="3">
    <source>
        <dbReference type="ARBA" id="ARBA00022448"/>
    </source>
</evidence>
<dbReference type="CDD" id="cd00158">
    <property type="entry name" value="RHOD"/>
    <property type="match status" value="1"/>
</dbReference>
<dbReference type="Gene3D" id="3.40.250.10">
    <property type="entry name" value="Rhodanese-like domain"/>
    <property type="match status" value="1"/>
</dbReference>
<dbReference type="InterPro" id="IPR051889">
    <property type="entry name" value="CEP41"/>
</dbReference>
<dbReference type="PANTHER" id="PTHR44390">
    <property type="entry name" value="CENTROSOMAL PROTEIN OF 41 KDA"/>
    <property type="match status" value="1"/>
</dbReference>
<dbReference type="GO" id="GO:0036064">
    <property type="term" value="C:ciliary basal body"/>
    <property type="evidence" value="ECO:0007669"/>
    <property type="project" value="TreeGrafter"/>
</dbReference>
<dbReference type="GO" id="GO:0005813">
    <property type="term" value="C:centrosome"/>
    <property type="evidence" value="ECO:0007669"/>
    <property type="project" value="UniProtKB-SubCell"/>
</dbReference>
<feature type="region of interest" description="Disordered" evidence="11">
    <location>
        <begin position="132"/>
        <end position="153"/>
    </location>
</feature>
<keyword evidence="5" id="KW-0970">Cilium biogenesis/degradation</keyword>
<protein>
    <submittedName>
        <fullName evidence="13">Centrosomal protein of 41 kDa</fullName>
    </submittedName>
</protein>
<evidence type="ECO:0000256" key="7">
    <source>
        <dbReference type="ARBA" id="ARBA00023069"/>
    </source>
</evidence>
<dbReference type="GO" id="GO:0015031">
    <property type="term" value="P:protein transport"/>
    <property type="evidence" value="ECO:0007669"/>
    <property type="project" value="UniProtKB-KW"/>
</dbReference>
<evidence type="ECO:0000256" key="2">
    <source>
        <dbReference type="ARBA" id="ARBA00004300"/>
    </source>
</evidence>
<accession>C1BMR5</accession>
<dbReference type="SUPFAM" id="SSF52821">
    <property type="entry name" value="Rhodanese/Cell cycle control phosphatase"/>
    <property type="match status" value="1"/>
</dbReference>
<comment type="similarity">
    <text evidence="10">Belongs to the CEP41 family.</text>
</comment>
<keyword evidence="8" id="KW-0206">Cytoskeleton</keyword>
<evidence type="ECO:0000256" key="1">
    <source>
        <dbReference type="ARBA" id="ARBA00004120"/>
    </source>
</evidence>
<dbReference type="Pfam" id="PF00581">
    <property type="entry name" value="Rhodanese"/>
    <property type="match status" value="1"/>
</dbReference>
<organism evidence="13">
    <name type="scientific">Caligus rogercresseyi</name>
    <name type="common">Sea louse</name>
    <dbReference type="NCBI Taxonomy" id="217165"/>
    <lineage>
        <taxon>Eukaryota</taxon>
        <taxon>Metazoa</taxon>
        <taxon>Ecdysozoa</taxon>
        <taxon>Arthropoda</taxon>
        <taxon>Crustacea</taxon>
        <taxon>Multicrustacea</taxon>
        <taxon>Hexanauplia</taxon>
        <taxon>Copepoda</taxon>
        <taxon>Siphonostomatoida</taxon>
        <taxon>Caligidae</taxon>
        <taxon>Caligus</taxon>
    </lineage>
</organism>
<evidence type="ECO:0000256" key="8">
    <source>
        <dbReference type="ARBA" id="ARBA00023212"/>
    </source>
</evidence>
<sequence>MYPRRSPSKKISPLEKRVKPNPKYAGVESVVNSGNNLRKEIERMEEIRTFYRYRSNEIFRRIKITSLVQLMIEVAKVELQERELNKKSVIPTHEEEEQRESFREDESLFNHTEGELIDSIVDHRRQISTRTRSDLQSSLGDLMSDRDLGEPESPKNVIIEDKYSRPFLILDVRDEVDFNGGRGALIHSENYPLSRLTRSVNFESESMLRFKIPGKRRRIIVIVDEDESLSSKMATTLVERGYTNIFPLSGGLKVARILFPEKLIGTFDEERNNYLSSQDEGDIMLLETLCDEASSRGRSSRLSSYAPSRASVSLTRSYRPVDRFNGIY</sequence>
<evidence type="ECO:0000256" key="5">
    <source>
        <dbReference type="ARBA" id="ARBA00022794"/>
    </source>
</evidence>
<evidence type="ECO:0000256" key="11">
    <source>
        <dbReference type="SAM" id="MobiDB-lite"/>
    </source>
</evidence>
<name>C1BMR5_CALRO</name>
<evidence type="ECO:0000259" key="12">
    <source>
        <dbReference type="PROSITE" id="PS50206"/>
    </source>
</evidence>
<dbReference type="PROSITE" id="PS50206">
    <property type="entry name" value="RHODANESE_3"/>
    <property type="match status" value="1"/>
</dbReference>
<keyword evidence="7" id="KW-0969">Cilium</keyword>
<keyword evidence="9" id="KW-0966">Cell projection</keyword>
<dbReference type="AlphaFoldDB" id="C1BMR5"/>
<dbReference type="PANTHER" id="PTHR44390:SF1">
    <property type="entry name" value="CENTROSOMAL PROTEIN OF 41 KDA"/>
    <property type="match status" value="1"/>
</dbReference>
<dbReference type="InterPro" id="IPR001763">
    <property type="entry name" value="Rhodanese-like_dom"/>
</dbReference>
<dbReference type="GO" id="GO:0060271">
    <property type="term" value="P:cilium assembly"/>
    <property type="evidence" value="ECO:0007669"/>
    <property type="project" value="TreeGrafter"/>
</dbReference>
<comment type="subcellular location">
    <subcellularLocation>
        <location evidence="1">Cytoplasm</location>
        <location evidence="1">Cytoskeleton</location>
        <location evidence="1">Cilium basal body</location>
    </subcellularLocation>
    <subcellularLocation>
        <location evidence="2">Cytoplasm</location>
        <location evidence="2">Cytoskeleton</location>
        <location evidence="2">Microtubule organizing center</location>
        <location evidence="2">Centrosome</location>
    </subcellularLocation>
</comment>
<dbReference type="InterPro" id="IPR036873">
    <property type="entry name" value="Rhodanese-like_dom_sf"/>
</dbReference>
<dbReference type="EMBL" id="BT075894">
    <property type="protein sequence ID" value="ACO10318.1"/>
    <property type="molecule type" value="mRNA"/>
</dbReference>
<proteinExistence type="evidence at transcript level"/>
<gene>
    <name evidence="13" type="primary">CEP41</name>
</gene>
<reference evidence="13" key="1">
    <citation type="submission" date="2009-03" db="EMBL/GenBank/DDBJ databases">
        <title>Caligus rogercresseyi ESTs and full-length cDNAs.</title>
        <authorList>
            <person name="Yasuike M."/>
            <person name="von Schalburg K."/>
            <person name="Cooper G."/>
            <person name="Leong J."/>
            <person name="Jones S.R.M."/>
            <person name="Koop B.F."/>
        </authorList>
    </citation>
    <scope>NUCLEOTIDE SEQUENCE</scope>
    <source>
        <tissue evidence="13">Whole tissue</tissue>
    </source>
</reference>
<keyword evidence="4" id="KW-0963">Cytoplasm</keyword>
<feature type="domain" description="Rhodanese" evidence="12">
    <location>
        <begin position="163"/>
        <end position="264"/>
    </location>
</feature>
<evidence type="ECO:0000256" key="6">
    <source>
        <dbReference type="ARBA" id="ARBA00022927"/>
    </source>
</evidence>
<evidence type="ECO:0000256" key="9">
    <source>
        <dbReference type="ARBA" id="ARBA00023273"/>
    </source>
</evidence>
<keyword evidence="3" id="KW-0813">Transport</keyword>